<evidence type="ECO:0000313" key="1">
    <source>
        <dbReference type="EMBL" id="AXY21963.1"/>
    </source>
</evidence>
<dbReference type="OrthoDB" id="7270588at2"/>
<dbReference type="KEGG" id="ksc:CD178_01171"/>
<dbReference type="Proteomes" id="UP000264120">
    <property type="component" value="Chromosome"/>
</dbReference>
<keyword evidence="2" id="KW-1185">Reference proteome</keyword>
<sequence length="210" mass="22921">MSYLSRMEIPSGLSSLRRQQARWVCAGTLAAATSLYAASPFFTLWSITSAIRAHDMGSLNTTLKWDTVRSSLKNQVVDGLIGPTHADDELPEFGSSFASSAVSNAIDEEVRPDRLGNLVDHLMPHEQVAAPMGVPAMVGMLGRVHMHFTHPGVFEASVIMPGHENETPLRLQMRIHGFQWKIHSVGLPAPRQQPLIEASAGPVPQRVTQP</sequence>
<dbReference type="RefSeq" id="WP_102324908.1">
    <property type="nucleotide sequence ID" value="NZ_CALCQY010000027.1"/>
</dbReference>
<name>A0A347WAS0_9PROT</name>
<dbReference type="InterPro" id="IPR021330">
    <property type="entry name" value="DUF2939"/>
</dbReference>
<dbReference type="AlphaFoldDB" id="A0A347WAS0"/>
<protein>
    <submittedName>
        <fullName evidence="1">Uncharacterized protein</fullName>
    </submittedName>
</protein>
<proteinExistence type="predicted"/>
<dbReference type="EMBL" id="CP023036">
    <property type="protein sequence ID" value="AXY21963.1"/>
    <property type="molecule type" value="Genomic_DNA"/>
</dbReference>
<gene>
    <name evidence="1" type="ORF">CD178_01171</name>
</gene>
<dbReference type="GeneID" id="98313787"/>
<dbReference type="Pfam" id="PF11159">
    <property type="entry name" value="DUF2939"/>
    <property type="match status" value="1"/>
</dbReference>
<accession>A0A347WAS0</accession>
<organism evidence="1 2">
    <name type="scientific">Komagataeibacter saccharivorans</name>
    <dbReference type="NCBI Taxonomy" id="265959"/>
    <lineage>
        <taxon>Bacteria</taxon>
        <taxon>Pseudomonadati</taxon>
        <taxon>Pseudomonadota</taxon>
        <taxon>Alphaproteobacteria</taxon>
        <taxon>Acetobacterales</taxon>
        <taxon>Acetobacteraceae</taxon>
        <taxon>Komagataeibacter</taxon>
    </lineage>
</organism>
<evidence type="ECO:0000313" key="2">
    <source>
        <dbReference type="Proteomes" id="UP000264120"/>
    </source>
</evidence>
<reference evidence="1 2" key="1">
    <citation type="submission" date="2017-08" db="EMBL/GenBank/DDBJ databases">
        <title>Complete genome sequence of Gluconacetobacter saccharivorans CV1 isolated from Fermented Vinegar.</title>
        <authorList>
            <person name="Kim S.-Y."/>
        </authorList>
    </citation>
    <scope>NUCLEOTIDE SEQUENCE [LARGE SCALE GENOMIC DNA]</scope>
    <source>
        <strain evidence="1 2">CV1</strain>
    </source>
</reference>